<dbReference type="InterPro" id="IPR019734">
    <property type="entry name" value="TPR_rpt"/>
</dbReference>
<feature type="compositionally biased region" description="Polar residues" evidence="1">
    <location>
        <begin position="160"/>
        <end position="197"/>
    </location>
</feature>
<proteinExistence type="predicted"/>
<dbReference type="Pfam" id="PF13181">
    <property type="entry name" value="TPR_8"/>
    <property type="match status" value="2"/>
</dbReference>
<feature type="region of interest" description="Disordered" evidence="1">
    <location>
        <begin position="158"/>
        <end position="204"/>
    </location>
</feature>
<gene>
    <name evidence="2" type="primary">spag1a</name>
    <name evidence="2" type="ORF">CR513_57756</name>
</gene>
<feature type="compositionally biased region" description="Low complexity" evidence="1">
    <location>
        <begin position="285"/>
        <end position="296"/>
    </location>
</feature>
<dbReference type="SUPFAM" id="SSF48452">
    <property type="entry name" value="TPR-like"/>
    <property type="match status" value="1"/>
</dbReference>
<dbReference type="STRING" id="157652.A0A371ECL3"/>
<feature type="non-terminal residue" evidence="2">
    <location>
        <position position="1"/>
    </location>
</feature>
<dbReference type="AlphaFoldDB" id="A0A371ECL3"/>
<feature type="compositionally biased region" description="Polar residues" evidence="1">
    <location>
        <begin position="230"/>
        <end position="265"/>
    </location>
</feature>
<comment type="caution">
    <text evidence="2">The sequence shown here is derived from an EMBL/GenBank/DDBJ whole genome shotgun (WGS) entry which is preliminary data.</text>
</comment>
<dbReference type="Proteomes" id="UP000257109">
    <property type="component" value="Unassembled WGS sequence"/>
</dbReference>
<evidence type="ECO:0000256" key="1">
    <source>
        <dbReference type="SAM" id="MobiDB-lite"/>
    </source>
</evidence>
<dbReference type="OrthoDB" id="1872379at2759"/>
<sequence length="504" mass="52138">LRFNAGNRSIKNREGGVQIPLVSEISISVPWCNSEMNSNYGQSNTHKPSSVSLNNFNFDIDLGIGSNRPKSLNDQKNPKPSYSSTTTSFSSAQSKKPPQTWTHQPALTQTTALPGGPPSMVGDIFGKSWGTTQPSTIGIVNKNPNLFGDLVSSAMGHGSKTGSTNVPLKNATSKASAPTPNKTSFSMGNMANSLPKTGSTTQSSASWASSGVFSVNANKTPNLGGPSMRTMGTASATGRAISSNNTDPFSSLSGIGSKQSATLNSAAKGPKVDLGDDGFGDFQNASKPSSAAFPSTASPGIDINFAGSAASNQTPVQASGGGDPMDMFFSSSSAPAGGAGGQSSSEVDDWGLDSEFGGGGHDMGGGTTELEGLPPPPAGVSGSTAKGKGMDNYKQGQFADAIKWLSWAIILLEKAGDSAATTEVLSSRASCYKEVGEYKKAVADCTKVLENDETNVSVLVQRALLYESMEKYKLGAEDLRTVLKIDPGNRIARSTVHRLAKMAD</sequence>
<feature type="region of interest" description="Disordered" evidence="1">
    <location>
        <begin position="66"/>
        <end position="102"/>
    </location>
</feature>
<evidence type="ECO:0000313" key="3">
    <source>
        <dbReference type="Proteomes" id="UP000257109"/>
    </source>
</evidence>
<reference evidence="2" key="1">
    <citation type="submission" date="2018-05" db="EMBL/GenBank/DDBJ databases">
        <title>Draft genome of Mucuna pruriens seed.</title>
        <authorList>
            <person name="Nnadi N.E."/>
            <person name="Vos R."/>
            <person name="Hasami M.H."/>
            <person name="Devisetty U.K."/>
            <person name="Aguiy J.C."/>
        </authorList>
    </citation>
    <scope>NUCLEOTIDE SEQUENCE [LARGE SCALE GENOMIC DNA]</scope>
    <source>
        <strain evidence="2">JCA_2017</strain>
    </source>
</reference>
<dbReference type="Gene3D" id="1.25.40.10">
    <property type="entry name" value="Tetratricopeptide repeat domain"/>
    <property type="match status" value="1"/>
</dbReference>
<dbReference type="PANTHER" id="PTHR47697:SF1">
    <property type="entry name" value="OS03G0340700 PROTEIN"/>
    <property type="match status" value="1"/>
</dbReference>
<dbReference type="EMBL" id="QJKJ01014711">
    <property type="protein sequence ID" value="RDX63775.1"/>
    <property type="molecule type" value="Genomic_DNA"/>
</dbReference>
<dbReference type="SMART" id="SM00028">
    <property type="entry name" value="TPR"/>
    <property type="match status" value="3"/>
</dbReference>
<feature type="region of interest" description="Disordered" evidence="1">
    <location>
        <begin position="218"/>
        <end position="296"/>
    </location>
</feature>
<feature type="compositionally biased region" description="Low complexity" evidence="1">
    <location>
        <begin position="81"/>
        <end position="94"/>
    </location>
</feature>
<feature type="compositionally biased region" description="Gly residues" evidence="1">
    <location>
        <begin position="356"/>
        <end position="367"/>
    </location>
</feature>
<accession>A0A371ECL3</accession>
<organism evidence="2 3">
    <name type="scientific">Mucuna pruriens</name>
    <name type="common">Velvet bean</name>
    <name type="synonym">Dolichos pruriens</name>
    <dbReference type="NCBI Taxonomy" id="157652"/>
    <lineage>
        <taxon>Eukaryota</taxon>
        <taxon>Viridiplantae</taxon>
        <taxon>Streptophyta</taxon>
        <taxon>Embryophyta</taxon>
        <taxon>Tracheophyta</taxon>
        <taxon>Spermatophyta</taxon>
        <taxon>Magnoliopsida</taxon>
        <taxon>eudicotyledons</taxon>
        <taxon>Gunneridae</taxon>
        <taxon>Pentapetalae</taxon>
        <taxon>rosids</taxon>
        <taxon>fabids</taxon>
        <taxon>Fabales</taxon>
        <taxon>Fabaceae</taxon>
        <taxon>Papilionoideae</taxon>
        <taxon>50 kb inversion clade</taxon>
        <taxon>NPAAA clade</taxon>
        <taxon>indigoferoid/millettioid clade</taxon>
        <taxon>Phaseoleae</taxon>
        <taxon>Mucuna</taxon>
    </lineage>
</organism>
<evidence type="ECO:0000313" key="2">
    <source>
        <dbReference type="EMBL" id="RDX63775.1"/>
    </source>
</evidence>
<dbReference type="InterPro" id="IPR011990">
    <property type="entry name" value="TPR-like_helical_dom_sf"/>
</dbReference>
<feature type="region of interest" description="Disordered" evidence="1">
    <location>
        <begin position="312"/>
        <end position="387"/>
    </location>
</feature>
<keyword evidence="3" id="KW-1185">Reference proteome</keyword>
<protein>
    <submittedName>
        <fullName evidence="2">Sperm-associated antigen 1A</fullName>
    </submittedName>
</protein>
<name>A0A371ECL3_MUCPR</name>
<dbReference type="PANTHER" id="PTHR47697">
    <property type="entry name" value="OS03G0340700 PROTEIN"/>
    <property type="match status" value="1"/>
</dbReference>